<protein>
    <recommendedName>
        <fullName evidence="5">START domain-containing protein</fullName>
    </recommendedName>
</protein>
<accession>A0A0Q3HIH6</accession>
<dbReference type="EMBL" id="CM000883">
    <property type="protein sequence ID" value="KQJ88171.1"/>
    <property type="molecule type" value="Genomic_DNA"/>
</dbReference>
<dbReference type="ExpressionAtlas" id="A0A0Q3HIH6">
    <property type="expression patterns" value="baseline and differential"/>
</dbReference>
<dbReference type="EnsemblPlants" id="KQJ88171">
    <property type="protein sequence ID" value="KQJ88171"/>
    <property type="gene ID" value="BRADI_4g16140v3"/>
</dbReference>
<evidence type="ECO:0000313" key="3">
    <source>
        <dbReference type="EnsemblPlants" id="KQJ88171"/>
    </source>
</evidence>
<dbReference type="OrthoDB" id="17317at2759"/>
<sequence>MVAPMDKRKGILELRDRLDKTLASPDLTDEGSLQSLVKKQILQSSLPGSDDGTIDVIAEARTKEVSNFLEMLNTSVNELPLKIDGAQHKEWKVKQDTDQLRVMYREGPDGTPFHTLLAEGFADGPIDVCTCVSWESALYRKWFPQYNLPTFKIAQSGCLKKIRVGEEISLIRVKVPWPVSEREALLHYFVFEYLKEDLVIVIMKTISDLENINLETHGFTRDGIPEAGDTIRMDVVGGFVLQRITKEKSFFRAVANMDIKLDFVPPWLINFISRQLIGSGHKLYQKAVSTVATCDEDYKKALRAPLYARIREYQCPADKVKVAPIEKNTNEVHPENHTVHNPLAITNLAPSSEIVEEESEQNTSLTTIFSNQPAEHEHQVEDKPFISPEVEQALGILDNAIAILQSNKTGNIGALQKFLGYAASSEGSAAGLRISKTDNLPNGYLVTTPPQDSRETRHAYSLPKEEAAFDNDSPKNTTASAVANTKSMTLRSTIKVHEEESLNTNRLRQNGFHIEKGPKRGRKAKRWLCCLTPSTI</sequence>
<evidence type="ECO:0008006" key="5">
    <source>
        <dbReference type="Google" id="ProtNLM"/>
    </source>
</evidence>
<keyword evidence="4" id="KW-1185">Reference proteome</keyword>
<dbReference type="PANTHER" id="PTHR34560:SF1">
    <property type="entry name" value="START DOMAIN-CONTAINING PROTEIN"/>
    <property type="match status" value="1"/>
</dbReference>
<reference evidence="2" key="2">
    <citation type="submission" date="2017-06" db="EMBL/GenBank/DDBJ databases">
        <title>WGS assembly of Brachypodium distachyon.</title>
        <authorList>
            <consortium name="The International Brachypodium Initiative"/>
            <person name="Lucas S."/>
            <person name="Harmon-Smith M."/>
            <person name="Lail K."/>
            <person name="Tice H."/>
            <person name="Grimwood J."/>
            <person name="Bruce D."/>
            <person name="Barry K."/>
            <person name="Shu S."/>
            <person name="Lindquist E."/>
            <person name="Wang M."/>
            <person name="Pitluck S."/>
            <person name="Vogel J.P."/>
            <person name="Garvin D.F."/>
            <person name="Mockler T.C."/>
            <person name="Schmutz J."/>
            <person name="Rokhsar D."/>
            <person name="Bevan M.W."/>
        </authorList>
    </citation>
    <scope>NUCLEOTIDE SEQUENCE</scope>
    <source>
        <strain evidence="2">Bd21</strain>
    </source>
</reference>
<organism evidence="2">
    <name type="scientific">Brachypodium distachyon</name>
    <name type="common">Purple false brome</name>
    <name type="synonym">Trachynia distachya</name>
    <dbReference type="NCBI Taxonomy" id="15368"/>
    <lineage>
        <taxon>Eukaryota</taxon>
        <taxon>Viridiplantae</taxon>
        <taxon>Streptophyta</taxon>
        <taxon>Embryophyta</taxon>
        <taxon>Tracheophyta</taxon>
        <taxon>Spermatophyta</taxon>
        <taxon>Magnoliopsida</taxon>
        <taxon>Liliopsida</taxon>
        <taxon>Poales</taxon>
        <taxon>Poaceae</taxon>
        <taxon>BOP clade</taxon>
        <taxon>Pooideae</taxon>
        <taxon>Stipodae</taxon>
        <taxon>Brachypodieae</taxon>
        <taxon>Brachypodium</taxon>
    </lineage>
</organism>
<dbReference type="GO" id="GO:0005634">
    <property type="term" value="C:nucleus"/>
    <property type="evidence" value="ECO:0007669"/>
    <property type="project" value="UniProtKB-SubCell"/>
</dbReference>
<reference evidence="2 3" key="1">
    <citation type="journal article" date="2010" name="Nature">
        <title>Genome sequencing and analysis of the model grass Brachypodium distachyon.</title>
        <authorList>
            <consortium name="International Brachypodium Initiative"/>
        </authorList>
    </citation>
    <scope>NUCLEOTIDE SEQUENCE [LARGE SCALE GENOMIC DNA]</scope>
    <source>
        <strain evidence="2">Bd21</strain>
        <strain evidence="3">cv. Bd21</strain>
    </source>
</reference>
<comment type="subcellular location">
    <subcellularLocation>
        <location evidence="1">Nucleus</location>
    </subcellularLocation>
</comment>
<dbReference type="STRING" id="15368.A0A0Q3HIH6"/>
<gene>
    <name evidence="3" type="primary">LOC100835152</name>
    <name evidence="2" type="ORF">BRADI_4g16140v3</name>
</gene>
<evidence type="ECO:0000313" key="4">
    <source>
        <dbReference type="Proteomes" id="UP000008810"/>
    </source>
</evidence>
<dbReference type="GeneID" id="100835152"/>
<dbReference type="Proteomes" id="UP000008810">
    <property type="component" value="Chromosome 4"/>
</dbReference>
<dbReference type="Gene3D" id="3.30.530.20">
    <property type="match status" value="1"/>
</dbReference>
<evidence type="ECO:0000313" key="2">
    <source>
        <dbReference type="EMBL" id="KQJ88171.1"/>
    </source>
</evidence>
<dbReference type="Gramene" id="KQJ88171">
    <property type="protein sequence ID" value="KQJ88171"/>
    <property type="gene ID" value="BRADI_4g16140v3"/>
</dbReference>
<dbReference type="SUPFAM" id="SSF55961">
    <property type="entry name" value="Bet v1-like"/>
    <property type="match status" value="1"/>
</dbReference>
<dbReference type="RefSeq" id="XP_003577442.1">
    <property type="nucleotide sequence ID" value="XM_003577394.4"/>
</dbReference>
<dbReference type="AlphaFoldDB" id="A0A0Q3HIH6"/>
<dbReference type="InterPro" id="IPR023393">
    <property type="entry name" value="START-like_dom_sf"/>
</dbReference>
<reference evidence="3" key="3">
    <citation type="submission" date="2018-08" db="UniProtKB">
        <authorList>
            <consortium name="EnsemblPlants"/>
        </authorList>
    </citation>
    <scope>IDENTIFICATION</scope>
    <source>
        <strain evidence="3">cv. Bd21</strain>
    </source>
</reference>
<evidence type="ECO:0000256" key="1">
    <source>
        <dbReference type="ARBA" id="ARBA00004123"/>
    </source>
</evidence>
<dbReference type="PANTHER" id="PTHR34560">
    <property type="entry name" value="POLYKETIDE CYCLASE/DEHYDRASE/LIPID TRANSPORT SUPERFAMILY PROTEIN"/>
    <property type="match status" value="1"/>
</dbReference>
<dbReference type="KEGG" id="bdi:100835152"/>
<proteinExistence type="predicted"/>
<name>A0A0Q3HIH6_BRADI</name>